<protein>
    <recommendedName>
        <fullName evidence="9">Class II aldolase/adducin N-terminal domain-containing protein</fullName>
    </recommendedName>
</protein>
<dbReference type="GO" id="GO:0043874">
    <property type="term" value="F:acireductone synthase activity"/>
    <property type="evidence" value="ECO:0007669"/>
    <property type="project" value="InterPro"/>
</dbReference>
<keyword evidence="3" id="KW-0378">Hydrolase</keyword>
<evidence type="ECO:0000256" key="2">
    <source>
        <dbReference type="ARBA" id="ARBA00022723"/>
    </source>
</evidence>
<dbReference type="CDD" id="cd01629">
    <property type="entry name" value="HAD_EP"/>
    <property type="match status" value="1"/>
</dbReference>
<dbReference type="SUPFAM" id="SSF53639">
    <property type="entry name" value="AraD/HMP-PK domain-like"/>
    <property type="match status" value="1"/>
</dbReference>
<dbReference type="Gene3D" id="3.40.225.10">
    <property type="entry name" value="Class II aldolase/adducin N-terminal domain"/>
    <property type="match status" value="1"/>
</dbReference>
<dbReference type="Pfam" id="PF00702">
    <property type="entry name" value="Hydrolase"/>
    <property type="match status" value="1"/>
</dbReference>
<sequence length="579" mass="63999">MSGDDSKHCLGWSKDDLKPQLFPHTRDGKVQLYSSQRRWVQLAHGWSRIGEGADGKKSNEFSHRVSSSSKGSAIVEDADGEARAVRSLVAQLCEHFYKNGWATGTSGGACIRVGGPQENRPWRVFVAPSGIQKEDMVGDDVFELDMDRNVVVPPRISTLKQSACTPLWYLIFKHRPSVKSIIHTHSINAQLATLLDPTESSKSLRITHLEMVKGVGHHAYDDVLEIPIIDNRPSEDMLADQFEEVLTNFPKANAVLVRRHGVFAWGDSWEQAKTQYESFDYLFQSAVEMKKMGVNPWDIPSQGTYRVGDETERIPKRQKTEFNGADKDDNSNDLRSNPTPILPRDGKHLLLDIEGCTTSISFVLETLFPFVSKNVSTYVESLTQSEQEELLESLKIDLAPAQLAQIDDVSSISSIVKTMVRLDIKAAGLKTMQGKMWKAGYENGQLKGHVYSDVPPALKWFQSHGVKVHIYSSGSVQAQELLFGHSCFGDLTSHFATHFDITTSGNKKKARSYGSIAAHLGISPSEIVFCSDSEAELKAAKEGGIGHPIMTVRAGNAPITAAGKQEFPQIFSLLQLCGV</sequence>
<keyword evidence="7" id="KW-0511">Multifunctional enzyme</keyword>
<dbReference type="Gene3D" id="1.10.720.60">
    <property type="match status" value="1"/>
</dbReference>
<dbReference type="GO" id="GO:0019509">
    <property type="term" value="P:L-methionine salvage from methylthioadenosine"/>
    <property type="evidence" value="ECO:0007669"/>
    <property type="project" value="InterPro"/>
</dbReference>
<keyword evidence="6" id="KW-0456">Lyase</keyword>
<evidence type="ECO:0000256" key="1">
    <source>
        <dbReference type="ARBA" id="ARBA00022605"/>
    </source>
</evidence>
<dbReference type="AlphaFoldDB" id="A0AAD2CKV7"/>
<dbReference type="PANTHER" id="PTHR10640">
    <property type="entry name" value="METHYLTHIORIBULOSE-1-PHOSPHATE DEHYDRATASE"/>
    <property type="match status" value="1"/>
</dbReference>
<feature type="region of interest" description="Disordered" evidence="8">
    <location>
        <begin position="304"/>
        <end position="339"/>
    </location>
</feature>
<dbReference type="SMART" id="SM01007">
    <property type="entry name" value="Aldolase_II"/>
    <property type="match status" value="1"/>
</dbReference>
<feature type="domain" description="Class II aldolase/adducin N-terminal" evidence="9">
    <location>
        <begin position="87"/>
        <end position="287"/>
    </location>
</feature>
<evidence type="ECO:0000256" key="5">
    <source>
        <dbReference type="ARBA" id="ARBA00023167"/>
    </source>
</evidence>
<dbReference type="SFLD" id="SFLDG01129">
    <property type="entry name" value="C1.5:_HAD__Beta-PGM__Phosphata"/>
    <property type="match status" value="1"/>
</dbReference>
<proteinExistence type="predicted"/>
<dbReference type="FunFam" id="3.40.225.10:FF:000003">
    <property type="entry name" value="Methylthioribulose-1-phosphate dehydratase"/>
    <property type="match status" value="1"/>
</dbReference>
<dbReference type="InterPro" id="IPR017714">
    <property type="entry name" value="MethylthioRu-1-P_deHdtase_MtnB"/>
</dbReference>
<dbReference type="NCBIfam" id="TIGR03328">
    <property type="entry name" value="salvage_mtnB"/>
    <property type="match status" value="1"/>
</dbReference>
<dbReference type="GO" id="GO:0046570">
    <property type="term" value="F:methylthioribulose 1-phosphate dehydratase activity"/>
    <property type="evidence" value="ECO:0007669"/>
    <property type="project" value="TreeGrafter"/>
</dbReference>
<keyword evidence="11" id="KW-1185">Reference proteome</keyword>
<dbReference type="SUPFAM" id="SSF56784">
    <property type="entry name" value="HAD-like"/>
    <property type="match status" value="1"/>
</dbReference>
<reference evidence="10" key="1">
    <citation type="submission" date="2023-08" db="EMBL/GenBank/DDBJ databases">
        <authorList>
            <person name="Audoor S."/>
            <person name="Bilcke G."/>
        </authorList>
    </citation>
    <scope>NUCLEOTIDE SEQUENCE</scope>
</reference>
<keyword evidence="2" id="KW-0479">Metal-binding</keyword>
<evidence type="ECO:0000256" key="6">
    <source>
        <dbReference type="ARBA" id="ARBA00023239"/>
    </source>
</evidence>
<feature type="compositionally biased region" description="Basic and acidic residues" evidence="8">
    <location>
        <begin position="307"/>
        <end position="332"/>
    </location>
</feature>
<organism evidence="10 11">
    <name type="scientific">Cylindrotheca closterium</name>
    <dbReference type="NCBI Taxonomy" id="2856"/>
    <lineage>
        <taxon>Eukaryota</taxon>
        <taxon>Sar</taxon>
        <taxon>Stramenopiles</taxon>
        <taxon>Ochrophyta</taxon>
        <taxon>Bacillariophyta</taxon>
        <taxon>Bacillariophyceae</taxon>
        <taxon>Bacillariophycidae</taxon>
        <taxon>Bacillariales</taxon>
        <taxon>Bacillariaceae</taxon>
        <taxon>Cylindrotheca</taxon>
    </lineage>
</organism>
<dbReference type="PANTHER" id="PTHR10640:SF7">
    <property type="entry name" value="METHYLTHIORIBULOSE-1-PHOSPHATE DEHYDRATASE"/>
    <property type="match status" value="1"/>
</dbReference>
<keyword evidence="4" id="KW-0862">Zinc</keyword>
<evidence type="ECO:0000256" key="3">
    <source>
        <dbReference type="ARBA" id="ARBA00022801"/>
    </source>
</evidence>
<evidence type="ECO:0000256" key="4">
    <source>
        <dbReference type="ARBA" id="ARBA00022833"/>
    </source>
</evidence>
<dbReference type="NCBIfam" id="TIGR01691">
    <property type="entry name" value="enolase-ppase"/>
    <property type="match status" value="1"/>
</dbReference>
<dbReference type="SFLD" id="SFLDG01133">
    <property type="entry name" value="C1.5.4:_Enolase-phosphatase_Li"/>
    <property type="match status" value="1"/>
</dbReference>
<dbReference type="GO" id="GO:0000287">
    <property type="term" value="F:magnesium ion binding"/>
    <property type="evidence" value="ECO:0007669"/>
    <property type="project" value="InterPro"/>
</dbReference>
<comment type="caution">
    <text evidence="10">The sequence shown here is derived from an EMBL/GenBank/DDBJ whole genome shotgun (WGS) entry which is preliminary data.</text>
</comment>
<accession>A0AAD2CKV7</accession>
<keyword evidence="5" id="KW-0486">Methionine biosynthesis</keyword>
<dbReference type="InterPro" id="IPR036412">
    <property type="entry name" value="HAD-like_sf"/>
</dbReference>
<dbReference type="EMBL" id="CAKOGP040000237">
    <property type="protein sequence ID" value="CAJ1933088.1"/>
    <property type="molecule type" value="Genomic_DNA"/>
</dbReference>
<name>A0AAD2CKV7_9STRA</name>
<evidence type="ECO:0000259" key="9">
    <source>
        <dbReference type="SMART" id="SM01007"/>
    </source>
</evidence>
<gene>
    <name evidence="10" type="ORF">CYCCA115_LOCUS3155</name>
</gene>
<evidence type="ECO:0000313" key="10">
    <source>
        <dbReference type="EMBL" id="CAJ1933088.1"/>
    </source>
</evidence>
<dbReference type="InterPro" id="IPR036409">
    <property type="entry name" value="Aldolase_II/adducin_N_sf"/>
</dbReference>
<dbReference type="Proteomes" id="UP001295423">
    <property type="component" value="Unassembled WGS sequence"/>
</dbReference>
<evidence type="ECO:0000313" key="11">
    <source>
        <dbReference type="Proteomes" id="UP001295423"/>
    </source>
</evidence>
<dbReference type="SFLD" id="SFLDS00003">
    <property type="entry name" value="Haloacid_Dehalogenase"/>
    <property type="match status" value="1"/>
</dbReference>
<dbReference type="Gene3D" id="3.40.50.1000">
    <property type="entry name" value="HAD superfamily/HAD-like"/>
    <property type="match status" value="1"/>
</dbReference>
<evidence type="ECO:0000256" key="8">
    <source>
        <dbReference type="SAM" id="MobiDB-lite"/>
    </source>
</evidence>
<dbReference type="InterPro" id="IPR001303">
    <property type="entry name" value="Aldolase_II/adducin_N"/>
</dbReference>
<dbReference type="Pfam" id="PF00596">
    <property type="entry name" value="Aldolase_II"/>
    <property type="match status" value="1"/>
</dbReference>
<keyword evidence="1" id="KW-0028">Amino-acid biosynthesis</keyword>
<evidence type="ECO:0000256" key="7">
    <source>
        <dbReference type="ARBA" id="ARBA00023268"/>
    </source>
</evidence>
<dbReference type="InterPro" id="IPR023214">
    <property type="entry name" value="HAD_sf"/>
</dbReference>
<dbReference type="GO" id="GO:0005737">
    <property type="term" value="C:cytoplasm"/>
    <property type="evidence" value="ECO:0007669"/>
    <property type="project" value="InterPro"/>
</dbReference>
<dbReference type="InterPro" id="IPR023943">
    <property type="entry name" value="Enolase-ppase_E1"/>
</dbReference>